<dbReference type="EMBL" id="CP110226">
    <property type="protein sequence ID" value="UZD22449.1"/>
    <property type="molecule type" value="Genomic_DNA"/>
</dbReference>
<keyword evidence="1" id="KW-1133">Transmembrane helix</keyword>
<gene>
    <name evidence="2" type="ORF">OM944_17550</name>
</gene>
<reference evidence="2" key="1">
    <citation type="submission" date="2022-10" db="EMBL/GenBank/DDBJ databases">
        <title>Algoriphagus sp. a novel bacteria isolate from halophytes salicornia europaea.</title>
        <authorList>
            <person name="Peng Y."/>
            <person name="Jiang L."/>
            <person name="Lee J."/>
        </authorList>
    </citation>
    <scope>NUCLEOTIDE SEQUENCE</scope>
    <source>
        <strain evidence="2">TR-M5</strain>
    </source>
</reference>
<evidence type="ECO:0000256" key="1">
    <source>
        <dbReference type="SAM" id="Phobius"/>
    </source>
</evidence>
<accession>A0ABY6MJS8</accession>
<organism evidence="2 3">
    <name type="scientific">Algoriphagus halophytocola</name>
    <dbReference type="NCBI Taxonomy" id="2991499"/>
    <lineage>
        <taxon>Bacteria</taxon>
        <taxon>Pseudomonadati</taxon>
        <taxon>Bacteroidota</taxon>
        <taxon>Cytophagia</taxon>
        <taxon>Cytophagales</taxon>
        <taxon>Cyclobacteriaceae</taxon>
        <taxon>Algoriphagus</taxon>
    </lineage>
</organism>
<keyword evidence="1" id="KW-0812">Transmembrane</keyword>
<dbReference type="RefSeq" id="WP_264808935.1">
    <property type="nucleotide sequence ID" value="NZ_CP110226.1"/>
</dbReference>
<evidence type="ECO:0000313" key="3">
    <source>
        <dbReference type="Proteomes" id="UP001163156"/>
    </source>
</evidence>
<sequence length="71" mass="8033">MEIVASFFLILLIYFLGSLAVVQEVIQPRQQLVVDGQPKKKQRISNHPKILFLSFGLALLGSLIALFLFNF</sequence>
<keyword evidence="1" id="KW-0472">Membrane</keyword>
<dbReference type="Proteomes" id="UP001163156">
    <property type="component" value="Chromosome"/>
</dbReference>
<keyword evidence="3" id="KW-1185">Reference proteome</keyword>
<proteinExistence type="predicted"/>
<evidence type="ECO:0000313" key="2">
    <source>
        <dbReference type="EMBL" id="UZD22449.1"/>
    </source>
</evidence>
<protein>
    <recommendedName>
        <fullName evidence="4">DUF3899 domain-containing protein</fullName>
    </recommendedName>
</protein>
<feature type="transmembrane region" description="Helical" evidence="1">
    <location>
        <begin position="50"/>
        <end position="69"/>
    </location>
</feature>
<name>A0ABY6MJS8_9BACT</name>
<evidence type="ECO:0008006" key="4">
    <source>
        <dbReference type="Google" id="ProtNLM"/>
    </source>
</evidence>
<feature type="transmembrane region" description="Helical" evidence="1">
    <location>
        <begin position="6"/>
        <end position="22"/>
    </location>
</feature>